<evidence type="ECO:0000313" key="2">
    <source>
        <dbReference type="EMBL" id="RKO91749.1"/>
    </source>
</evidence>
<dbReference type="EMBL" id="KZ994919">
    <property type="protein sequence ID" value="RKO91749.1"/>
    <property type="molecule type" value="Genomic_DNA"/>
</dbReference>
<gene>
    <name evidence="2" type="ORF">BDK51DRAFT_52143</name>
</gene>
<protein>
    <submittedName>
        <fullName evidence="2">Uncharacterized protein</fullName>
    </submittedName>
</protein>
<feature type="region of interest" description="Disordered" evidence="1">
    <location>
        <begin position="233"/>
        <end position="266"/>
    </location>
</feature>
<organism evidence="2 3">
    <name type="scientific">Blyttiomyces helicus</name>
    <dbReference type="NCBI Taxonomy" id="388810"/>
    <lineage>
        <taxon>Eukaryota</taxon>
        <taxon>Fungi</taxon>
        <taxon>Fungi incertae sedis</taxon>
        <taxon>Chytridiomycota</taxon>
        <taxon>Chytridiomycota incertae sedis</taxon>
        <taxon>Chytridiomycetes</taxon>
        <taxon>Chytridiomycetes incertae sedis</taxon>
        <taxon>Blyttiomyces</taxon>
    </lineage>
</organism>
<dbReference type="AlphaFoldDB" id="A0A4P9WG30"/>
<keyword evidence="3" id="KW-1185">Reference proteome</keyword>
<evidence type="ECO:0000256" key="1">
    <source>
        <dbReference type="SAM" id="MobiDB-lite"/>
    </source>
</evidence>
<proteinExistence type="predicted"/>
<sequence length="266" mass="28905">MTIENDIGLVNDLMWSISLPFHRSRFSSYLWRGIDASRTLLMAHRIVSPQEHGSRTGHRIAAAPWFAILVLHLATTISTSREYPPVGATTLAPQARTTRLTGHGCPKPIRPINIVRPLPTDLERLPPPARLPLGTALRPHPRINRPLEPHVASIDTRVQKGDPPAHIVEGIADVSIQEGVVGRDAGYGGREDSVGGLELVGGRVVQVGFDVDADHLPLVRAEDLLDDVHAPAMSAQAQRPRPHTSQHAESGAGRSGQAGEMRRRVI</sequence>
<evidence type="ECO:0000313" key="3">
    <source>
        <dbReference type="Proteomes" id="UP000269721"/>
    </source>
</evidence>
<reference evidence="3" key="1">
    <citation type="journal article" date="2018" name="Nat. Microbiol.">
        <title>Leveraging single-cell genomics to expand the fungal tree of life.</title>
        <authorList>
            <person name="Ahrendt S.R."/>
            <person name="Quandt C.A."/>
            <person name="Ciobanu D."/>
            <person name="Clum A."/>
            <person name="Salamov A."/>
            <person name="Andreopoulos B."/>
            <person name="Cheng J.F."/>
            <person name="Woyke T."/>
            <person name="Pelin A."/>
            <person name="Henrissat B."/>
            <person name="Reynolds N.K."/>
            <person name="Benny G.L."/>
            <person name="Smith M.E."/>
            <person name="James T.Y."/>
            <person name="Grigoriev I.V."/>
        </authorList>
    </citation>
    <scope>NUCLEOTIDE SEQUENCE [LARGE SCALE GENOMIC DNA]</scope>
</reference>
<dbReference type="Proteomes" id="UP000269721">
    <property type="component" value="Unassembled WGS sequence"/>
</dbReference>
<feature type="region of interest" description="Disordered" evidence="1">
    <location>
        <begin position="126"/>
        <end position="146"/>
    </location>
</feature>
<name>A0A4P9WG30_9FUNG</name>
<accession>A0A4P9WG30</accession>